<dbReference type="AlphaFoldDB" id="A0A2S2R401"/>
<feature type="region of interest" description="Disordered" evidence="1">
    <location>
        <begin position="1"/>
        <end position="25"/>
    </location>
</feature>
<dbReference type="EMBL" id="GGMS01015505">
    <property type="protein sequence ID" value="MBY84708.1"/>
    <property type="molecule type" value="Transcribed_RNA"/>
</dbReference>
<sequence>MPNKRNLSDSSNSSSPDNSQHKIKNKKLFVTANRYEILTQNEHSNIPTDIPTSETPIIEEQIKPPPPIFVKGIIHFSDLCTTLIELIGVDNFLFKSSSDCTKIQTVNPDSYGTLIHFLKDQKAQCHTY</sequence>
<accession>A0A2S2R401</accession>
<evidence type="ECO:0000256" key="1">
    <source>
        <dbReference type="SAM" id="MobiDB-lite"/>
    </source>
</evidence>
<feature type="compositionally biased region" description="Low complexity" evidence="1">
    <location>
        <begin position="8"/>
        <end position="18"/>
    </location>
</feature>
<gene>
    <name evidence="2" type="ORF">g.74404</name>
</gene>
<organism evidence="2">
    <name type="scientific">Sipha flava</name>
    <name type="common">yellow sugarcane aphid</name>
    <dbReference type="NCBI Taxonomy" id="143950"/>
    <lineage>
        <taxon>Eukaryota</taxon>
        <taxon>Metazoa</taxon>
        <taxon>Ecdysozoa</taxon>
        <taxon>Arthropoda</taxon>
        <taxon>Hexapoda</taxon>
        <taxon>Insecta</taxon>
        <taxon>Pterygota</taxon>
        <taxon>Neoptera</taxon>
        <taxon>Paraneoptera</taxon>
        <taxon>Hemiptera</taxon>
        <taxon>Sternorrhyncha</taxon>
        <taxon>Aphidomorpha</taxon>
        <taxon>Aphidoidea</taxon>
        <taxon>Aphididae</taxon>
        <taxon>Sipha</taxon>
    </lineage>
</organism>
<proteinExistence type="predicted"/>
<protein>
    <submittedName>
        <fullName evidence="2">Uncharacterized protein</fullName>
    </submittedName>
</protein>
<evidence type="ECO:0000313" key="2">
    <source>
        <dbReference type="EMBL" id="MBY84708.1"/>
    </source>
</evidence>
<reference evidence="2" key="1">
    <citation type="submission" date="2018-04" db="EMBL/GenBank/DDBJ databases">
        <title>Transcriptome assembly of Sipha flava.</title>
        <authorList>
            <person name="Scully E.D."/>
            <person name="Geib S.M."/>
            <person name="Palmer N.A."/>
            <person name="Koch K."/>
            <person name="Bradshaw J."/>
            <person name="Heng-Moss T."/>
            <person name="Sarath G."/>
        </authorList>
    </citation>
    <scope>NUCLEOTIDE SEQUENCE</scope>
</reference>
<name>A0A2S2R401_9HEMI</name>